<dbReference type="InterPro" id="IPR038076">
    <property type="entry name" value="MgtE_N_sf"/>
</dbReference>
<gene>
    <name evidence="2" type="ORF">MNBD_ALPHA05-2299</name>
</gene>
<dbReference type="AlphaFoldDB" id="A0A3B0SPS8"/>
<dbReference type="InterPro" id="IPR006668">
    <property type="entry name" value="Mg_transptr_MgtE_intracell_dom"/>
</dbReference>
<sequence length="180" mass="19143">MKNRALIVLAIIFAGSFLGRLAVLASEIADAATEPAPMETAAAPEPQLCVDGDLAEAVRARNVALNAEETALAERKAKLAVYDAQIEKRLSELEGVNDNLRATMDEHRATQNADIAKLAAIYEGMKPKQAGDIINEMDPKFAAGLLAAMNAEQAAQVVATLDSKKAYLISIILANRSQAL</sequence>
<dbReference type="Pfam" id="PF03448">
    <property type="entry name" value="MgtE_N"/>
    <property type="match status" value="1"/>
</dbReference>
<dbReference type="Gene3D" id="1.25.60.10">
    <property type="entry name" value="MgtE N-terminal domain-like"/>
    <property type="match status" value="1"/>
</dbReference>
<feature type="domain" description="Magnesium transporter MgtE intracellular" evidence="1">
    <location>
        <begin position="117"/>
        <end position="165"/>
    </location>
</feature>
<dbReference type="EMBL" id="UOEH01000584">
    <property type="protein sequence ID" value="VAW07468.1"/>
    <property type="molecule type" value="Genomic_DNA"/>
</dbReference>
<name>A0A3B0SPS8_9ZZZZ</name>
<evidence type="ECO:0000259" key="1">
    <source>
        <dbReference type="Pfam" id="PF03448"/>
    </source>
</evidence>
<accession>A0A3B0SPS8</accession>
<evidence type="ECO:0000313" key="2">
    <source>
        <dbReference type="EMBL" id="VAW07468.1"/>
    </source>
</evidence>
<dbReference type="SUPFAM" id="SSF158791">
    <property type="entry name" value="MgtE N-terminal domain-like"/>
    <property type="match status" value="1"/>
</dbReference>
<organism evidence="2">
    <name type="scientific">hydrothermal vent metagenome</name>
    <dbReference type="NCBI Taxonomy" id="652676"/>
    <lineage>
        <taxon>unclassified sequences</taxon>
        <taxon>metagenomes</taxon>
        <taxon>ecological metagenomes</taxon>
    </lineage>
</organism>
<reference evidence="2" key="1">
    <citation type="submission" date="2018-06" db="EMBL/GenBank/DDBJ databases">
        <authorList>
            <person name="Zhirakovskaya E."/>
        </authorList>
    </citation>
    <scope>NUCLEOTIDE SEQUENCE</scope>
</reference>
<protein>
    <recommendedName>
        <fullName evidence="1">Magnesium transporter MgtE intracellular domain-containing protein</fullName>
    </recommendedName>
</protein>
<proteinExistence type="predicted"/>